<proteinExistence type="predicted"/>
<feature type="non-terminal residue" evidence="1">
    <location>
        <position position="1"/>
    </location>
</feature>
<comment type="caution">
    <text evidence="1">The sequence shown here is derived from an EMBL/GenBank/DDBJ whole genome shotgun (WGS) entry which is preliminary data.</text>
</comment>
<gene>
    <name evidence="1" type="ORF">S01H1_14525</name>
</gene>
<dbReference type="AlphaFoldDB" id="X0RUI8"/>
<protein>
    <submittedName>
        <fullName evidence="1">Uncharacterized protein</fullName>
    </submittedName>
</protein>
<reference evidence="1" key="1">
    <citation type="journal article" date="2014" name="Front. Microbiol.">
        <title>High frequency of phylogenetically diverse reductive dehalogenase-homologous genes in deep subseafloor sedimentary metagenomes.</title>
        <authorList>
            <person name="Kawai M."/>
            <person name="Futagami T."/>
            <person name="Toyoda A."/>
            <person name="Takaki Y."/>
            <person name="Nishi S."/>
            <person name="Hori S."/>
            <person name="Arai W."/>
            <person name="Tsubouchi T."/>
            <person name="Morono Y."/>
            <person name="Uchiyama I."/>
            <person name="Ito T."/>
            <person name="Fujiyama A."/>
            <person name="Inagaki F."/>
            <person name="Takami H."/>
        </authorList>
    </citation>
    <scope>NUCLEOTIDE SEQUENCE</scope>
    <source>
        <strain evidence="1">Expedition CK06-06</strain>
    </source>
</reference>
<organism evidence="1">
    <name type="scientific">marine sediment metagenome</name>
    <dbReference type="NCBI Taxonomy" id="412755"/>
    <lineage>
        <taxon>unclassified sequences</taxon>
        <taxon>metagenomes</taxon>
        <taxon>ecological metagenomes</taxon>
    </lineage>
</organism>
<name>X0RUI8_9ZZZZ</name>
<dbReference type="EMBL" id="BARS01007561">
    <property type="protein sequence ID" value="GAF67427.1"/>
    <property type="molecule type" value="Genomic_DNA"/>
</dbReference>
<accession>X0RUI8</accession>
<evidence type="ECO:0000313" key="1">
    <source>
        <dbReference type="EMBL" id="GAF67427.1"/>
    </source>
</evidence>
<sequence>ISDIEFSYDIAQTEKEDIYTKNGLRIIPHTGGEMNKNEKIFLYFEIYNLSIDANGDGRYKIDYEIKKRDTEDKRKSIDEKEVITTSVSEMTKQRDTFHWISFDMSALSDGVCEMTIKVTDSISGNSATAIYSFMLGG</sequence>